<dbReference type="Gene3D" id="2.60.40.3710">
    <property type="match status" value="1"/>
</dbReference>
<dbReference type="AlphaFoldDB" id="A0A934K446"/>
<feature type="domain" description="DUF3048" evidence="5">
    <location>
        <begin position="417"/>
        <end position="525"/>
    </location>
</feature>
<comment type="caution">
    <text evidence="6">The sequence shown here is derived from an EMBL/GenBank/DDBJ whole genome shotgun (WGS) entry which is preliminary data.</text>
</comment>
<dbReference type="Proteomes" id="UP000612893">
    <property type="component" value="Unassembled WGS sequence"/>
</dbReference>
<feature type="region of interest" description="Disordered" evidence="2">
    <location>
        <begin position="387"/>
        <end position="412"/>
    </location>
</feature>
<dbReference type="EMBL" id="JAEKNR010000032">
    <property type="protein sequence ID" value="MBJ7596987.1"/>
    <property type="molecule type" value="Genomic_DNA"/>
</dbReference>
<organism evidence="6 7">
    <name type="scientific">Candidatus Nephthysia bennettiae</name>
    <dbReference type="NCBI Taxonomy" id="3127016"/>
    <lineage>
        <taxon>Bacteria</taxon>
        <taxon>Bacillati</taxon>
        <taxon>Candidatus Dormiibacterota</taxon>
        <taxon>Candidatus Dormibacteria</taxon>
        <taxon>Candidatus Dormibacterales</taxon>
        <taxon>Candidatus Dormibacteraceae</taxon>
        <taxon>Candidatus Nephthysia</taxon>
    </lineage>
</organism>
<feature type="domain" description="SbsA Ig-like" evidence="4">
    <location>
        <begin position="65"/>
        <end position="156"/>
    </location>
</feature>
<evidence type="ECO:0000256" key="1">
    <source>
        <dbReference type="ARBA" id="ARBA00022729"/>
    </source>
</evidence>
<dbReference type="InterPro" id="IPR021416">
    <property type="entry name" value="DUF3048_N"/>
</dbReference>
<evidence type="ECO:0000313" key="7">
    <source>
        <dbReference type="Proteomes" id="UP000612893"/>
    </source>
</evidence>
<name>A0A934K446_9BACT</name>
<dbReference type="Pfam" id="PF13205">
    <property type="entry name" value="Big_5"/>
    <property type="match status" value="1"/>
</dbReference>
<keyword evidence="7" id="KW-1185">Reference proteome</keyword>
<evidence type="ECO:0000259" key="5">
    <source>
        <dbReference type="Pfam" id="PF17479"/>
    </source>
</evidence>
<dbReference type="Pfam" id="PF17479">
    <property type="entry name" value="DUF3048_C"/>
    <property type="match status" value="1"/>
</dbReference>
<dbReference type="SUPFAM" id="SSF159774">
    <property type="entry name" value="YerB-like"/>
    <property type="match status" value="1"/>
</dbReference>
<dbReference type="InterPro" id="IPR023158">
    <property type="entry name" value="YerB-like_sf"/>
</dbReference>
<dbReference type="Pfam" id="PF11258">
    <property type="entry name" value="DUF3048"/>
    <property type="match status" value="1"/>
</dbReference>
<dbReference type="Gene3D" id="3.50.90.10">
    <property type="entry name" value="YerB-like"/>
    <property type="match status" value="1"/>
</dbReference>
<sequence>MGRGIPPCGGDKTLLDRAGAFLFNLDGRVAGSAIAVIAVVAVGSFLGVRSEQQRAGQSPGNGAAVSFSVRDGARDVRGDTALVFTASRPLASRSVQAALHIQPSAEGSLAASRDGLRFTWQPRTPLADRTAYTVRLDSLQDTGGHPVQGGVWRFETSTVPRVVSSTLDNGIAFGDGAELPVGSAIRIGFDQAMDTASVRVLANGKPLQLSWATDRRTATLRAQDLKAGRLQLALDGARDRAGHAAAAWRLTATLVEGAGSGSARLRAPALVQIANDTASLDQSGLQSAGSVYEYLTEGGITRFTAVFDRIPDVVGPVHSGRLVSLKLARHYRGMLFMSDLSHGSTARLNAEPVPTSLDSQDTFYRSVDRPSPDNLFVTGAAMERAEERAGVSASSPAVTGTGRIAGDPAGEVTVPEHRSTYTYDPHADTYSKVEDGHRLQDTATGAPVHIRLLAVLHTSAALTGYAEDPAGHRGLDFDLDSGGPADFYLGGRHAAGRWLAGDRNGPLSFSLADGTPVEPPAGLTWMDLVTS</sequence>
<evidence type="ECO:0000259" key="3">
    <source>
        <dbReference type="Pfam" id="PF11258"/>
    </source>
</evidence>
<gene>
    <name evidence="6" type="ORF">JF922_02720</name>
</gene>
<feature type="domain" description="DUF3048" evidence="3">
    <location>
        <begin position="265"/>
        <end position="390"/>
    </location>
</feature>
<accession>A0A934K446</accession>
<evidence type="ECO:0000313" key="6">
    <source>
        <dbReference type="EMBL" id="MBJ7596987.1"/>
    </source>
</evidence>
<dbReference type="InterPro" id="IPR035328">
    <property type="entry name" value="DUF3048_C"/>
</dbReference>
<dbReference type="InterPro" id="IPR032812">
    <property type="entry name" value="SbsA_Ig"/>
</dbReference>
<evidence type="ECO:0000256" key="2">
    <source>
        <dbReference type="SAM" id="MobiDB-lite"/>
    </source>
</evidence>
<reference evidence="6" key="1">
    <citation type="submission" date="2020-10" db="EMBL/GenBank/DDBJ databases">
        <title>Ca. Dormibacterota MAGs.</title>
        <authorList>
            <person name="Montgomery K."/>
        </authorList>
    </citation>
    <scope>NUCLEOTIDE SEQUENCE [LARGE SCALE GENOMIC DNA]</scope>
    <source>
        <strain evidence="6">SC8812_S17_10</strain>
    </source>
</reference>
<proteinExistence type="predicted"/>
<keyword evidence="1" id="KW-0732">Signal</keyword>
<protein>
    <submittedName>
        <fullName evidence="6">DUF3048 domain-containing protein</fullName>
    </submittedName>
</protein>
<evidence type="ECO:0000259" key="4">
    <source>
        <dbReference type="Pfam" id="PF13205"/>
    </source>
</evidence>